<feature type="compositionally biased region" description="Low complexity" evidence="1">
    <location>
        <begin position="76"/>
        <end position="96"/>
    </location>
</feature>
<dbReference type="Proteomes" id="UP001225598">
    <property type="component" value="Chromosome"/>
</dbReference>
<evidence type="ECO:0000256" key="2">
    <source>
        <dbReference type="SAM" id="Phobius"/>
    </source>
</evidence>
<evidence type="ECO:0000313" key="4">
    <source>
        <dbReference type="Proteomes" id="UP001225598"/>
    </source>
</evidence>
<reference evidence="3 4" key="1">
    <citation type="submission" date="2023-05" db="EMBL/GenBank/DDBJ databases">
        <title>Corynebacterium suedekumii sp. nov. and Corynebacterium breve sp. nov. isolated from raw cow's milk.</title>
        <authorList>
            <person name="Baer M.K."/>
            <person name="Mehl L."/>
            <person name="Hellmuth R."/>
            <person name="Marke G."/>
            <person name="Lipski A."/>
        </authorList>
    </citation>
    <scope>NUCLEOTIDE SEQUENCE [LARGE SCALE GENOMIC DNA]</scope>
    <source>
        <strain evidence="3 4">R4</strain>
    </source>
</reference>
<sequence>MSDLYSTPNYPYGPPPQEPQAPAPEPAETPFSEPPAETHAEPPASPFAAPPAPTHATPTPVAESNPFAAGPPPASLEPSSAEEFGAEGSSSSSDADTTNKAAVIAIAVLAVLTIAALIAAAVVFFRARGGDDAPEPNPIAMSGTPTSGEEPAPSEDPSPTDAPAEGVPGVDIPDDSTGDDDGGSLIMSIDMPQNMIESMDPDVFSDGILNKSKNPPIAGQHYSLQLTIMPGVLEEDPDELFEAINEYTSNYCFSWIDVVEQESNMHNSVFKTSKACYQDTNSEEVLAVWNSIADLHGVLNNYSPFEIRSDYSGGTSYAVTPELADGAQFGTEYGHLRAPEGVQSIEVSFIDELNEFWMYEITPDGVKQTNT</sequence>
<feature type="transmembrane region" description="Helical" evidence="2">
    <location>
        <begin position="101"/>
        <end position="125"/>
    </location>
</feature>
<name>A0ABY8VBL7_9CORY</name>
<keyword evidence="2" id="KW-0472">Membrane</keyword>
<evidence type="ECO:0000313" key="3">
    <source>
        <dbReference type="EMBL" id="WIM67021.1"/>
    </source>
</evidence>
<feature type="compositionally biased region" description="Acidic residues" evidence="1">
    <location>
        <begin position="172"/>
        <end position="182"/>
    </location>
</feature>
<feature type="compositionally biased region" description="Low complexity" evidence="1">
    <location>
        <begin position="28"/>
        <end position="37"/>
    </location>
</feature>
<dbReference type="RefSeq" id="WP_284823814.1">
    <property type="nucleotide sequence ID" value="NZ_CP126969.1"/>
</dbReference>
<proteinExistence type="predicted"/>
<organism evidence="3 4">
    <name type="scientific">Corynebacterium breve</name>
    <dbReference type="NCBI Taxonomy" id="3049799"/>
    <lineage>
        <taxon>Bacteria</taxon>
        <taxon>Bacillati</taxon>
        <taxon>Actinomycetota</taxon>
        <taxon>Actinomycetes</taxon>
        <taxon>Mycobacteriales</taxon>
        <taxon>Corynebacteriaceae</taxon>
        <taxon>Corynebacterium</taxon>
    </lineage>
</organism>
<feature type="compositionally biased region" description="Pro residues" evidence="1">
    <location>
        <begin position="43"/>
        <end position="53"/>
    </location>
</feature>
<feature type="compositionally biased region" description="Pro residues" evidence="1">
    <location>
        <begin position="11"/>
        <end position="27"/>
    </location>
</feature>
<protein>
    <submittedName>
        <fullName evidence="3">Uncharacterized protein</fullName>
    </submittedName>
</protein>
<evidence type="ECO:0000256" key="1">
    <source>
        <dbReference type="SAM" id="MobiDB-lite"/>
    </source>
</evidence>
<keyword evidence="2" id="KW-1133">Transmembrane helix</keyword>
<keyword evidence="2" id="KW-0812">Transmembrane</keyword>
<feature type="region of interest" description="Disordered" evidence="1">
    <location>
        <begin position="1"/>
        <end position="96"/>
    </location>
</feature>
<dbReference type="EMBL" id="CP126969">
    <property type="protein sequence ID" value="WIM67021.1"/>
    <property type="molecule type" value="Genomic_DNA"/>
</dbReference>
<feature type="region of interest" description="Disordered" evidence="1">
    <location>
        <begin position="129"/>
        <end position="186"/>
    </location>
</feature>
<accession>A0ABY8VBL7</accession>
<gene>
    <name evidence="3" type="ORF">QP027_07755</name>
</gene>
<keyword evidence="4" id="KW-1185">Reference proteome</keyword>